<dbReference type="Proteomes" id="UP000749559">
    <property type="component" value="Unassembled WGS sequence"/>
</dbReference>
<comment type="subcellular location">
    <subcellularLocation>
        <location evidence="1">Membrane</location>
    </subcellularLocation>
</comment>
<dbReference type="CDD" id="cd14978">
    <property type="entry name" value="7tmA_FMRFamide_R-like"/>
    <property type="match status" value="1"/>
</dbReference>
<organism evidence="5 6">
    <name type="scientific">Owenia fusiformis</name>
    <name type="common">Polychaete worm</name>
    <dbReference type="NCBI Taxonomy" id="6347"/>
    <lineage>
        <taxon>Eukaryota</taxon>
        <taxon>Metazoa</taxon>
        <taxon>Spiralia</taxon>
        <taxon>Lophotrochozoa</taxon>
        <taxon>Annelida</taxon>
        <taxon>Polychaeta</taxon>
        <taxon>Sedentaria</taxon>
        <taxon>Canalipalpata</taxon>
        <taxon>Sabellida</taxon>
        <taxon>Oweniida</taxon>
        <taxon>Oweniidae</taxon>
        <taxon>Owenia</taxon>
    </lineage>
</organism>
<dbReference type="InterPro" id="IPR000276">
    <property type="entry name" value="GPCR_Rhodpsn"/>
</dbReference>
<dbReference type="GO" id="GO:0004930">
    <property type="term" value="F:G protein-coupled receptor activity"/>
    <property type="evidence" value="ECO:0007669"/>
    <property type="project" value="InterPro"/>
</dbReference>
<dbReference type="Pfam" id="PF00001">
    <property type="entry name" value="7tm_1"/>
    <property type="match status" value="1"/>
</dbReference>
<dbReference type="OrthoDB" id="10011262at2759"/>
<dbReference type="InterPro" id="IPR052954">
    <property type="entry name" value="GPCR-Ligand_Int"/>
</dbReference>
<evidence type="ECO:0000256" key="4">
    <source>
        <dbReference type="ARBA" id="ARBA00023136"/>
    </source>
</evidence>
<comment type="caution">
    <text evidence="5">The sequence shown here is derived from an EMBL/GenBank/DDBJ whole genome shotgun (WGS) entry which is preliminary data.</text>
</comment>
<keyword evidence="6" id="KW-1185">Reference proteome</keyword>
<evidence type="ECO:0000313" key="6">
    <source>
        <dbReference type="Proteomes" id="UP000749559"/>
    </source>
</evidence>
<reference evidence="5" key="1">
    <citation type="submission" date="2022-03" db="EMBL/GenBank/DDBJ databases">
        <authorList>
            <person name="Martin C."/>
        </authorList>
    </citation>
    <scope>NUCLEOTIDE SEQUENCE</scope>
</reference>
<dbReference type="PRINTS" id="PR00237">
    <property type="entry name" value="GPCRRHODOPSN"/>
</dbReference>
<evidence type="ECO:0000256" key="2">
    <source>
        <dbReference type="ARBA" id="ARBA00022692"/>
    </source>
</evidence>
<protein>
    <submittedName>
        <fullName evidence="5">Uncharacterized protein</fullName>
    </submittedName>
</protein>
<evidence type="ECO:0000313" key="5">
    <source>
        <dbReference type="EMBL" id="CAH1799916.1"/>
    </source>
</evidence>
<dbReference type="EMBL" id="CAIIXF020000011">
    <property type="protein sequence ID" value="CAH1799916.1"/>
    <property type="molecule type" value="Genomic_DNA"/>
</dbReference>
<keyword evidence="3" id="KW-1133">Transmembrane helix</keyword>
<dbReference type="PROSITE" id="PS50262">
    <property type="entry name" value="G_PROTEIN_RECEP_F1_2"/>
    <property type="match status" value="1"/>
</dbReference>
<dbReference type="InterPro" id="IPR017452">
    <property type="entry name" value="GPCR_Rhodpsn_7TM"/>
</dbReference>
<name>A0A8J1TBE2_OWEFU</name>
<dbReference type="Gene3D" id="1.20.1070.10">
    <property type="entry name" value="Rhodopsin 7-helix transmembrane proteins"/>
    <property type="match status" value="1"/>
</dbReference>
<keyword evidence="4" id="KW-0472">Membrane</keyword>
<accession>A0A8J1TBE2</accession>
<keyword evidence="2" id="KW-0812">Transmembrane</keyword>
<evidence type="ECO:0000256" key="3">
    <source>
        <dbReference type="ARBA" id="ARBA00022989"/>
    </source>
</evidence>
<evidence type="ECO:0000256" key="1">
    <source>
        <dbReference type="ARBA" id="ARBA00004370"/>
    </source>
</evidence>
<gene>
    <name evidence="5" type="ORF">OFUS_LOCUS23873</name>
</gene>
<sequence>MDAYELDRNATNYTGIMSIVNISMTESPINMTGDESRTSNYDPCNEFDLIIYTILIGIISVIGLTGNTLSIIVLEKERNKSTTSLLLQSLAVSDNSLLILSLLAFTIPQAYLYTGNVETWKRIMYILERYIAPLLQMPHVASVGLTVVVTINRYIALCRPLTSMRWETHFRVRLQITAVVLFSILYNVPRFFDFYVIGYESNNKTMPLILGYDNAYNIAYRTISYILIMYTVPLLTLAILNTKLIIELKKAAKERVRISTCSRSMRRNEQVAGHQHDVTLILIVVVIVFIVCQTPCFVNQFLWVFRDPPRCGEVHYYYTRTSDMLAILNSSVNFFVYCLFGKKFRQTLANTFECRRKSRRLVLSFKSMNGSGKYHTNGFSSPNTTTTNTENVMYISPDSQLPKKVGYA</sequence>
<dbReference type="PANTHER" id="PTHR46641:SF2">
    <property type="entry name" value="FMRFAMIDE RECEPTOR"/>
    <property type="match status" value="1"/>
</dbReference>
<dbReference type="PANTHER" id="PTHR46641">
    <property type="entry name" value="FMRFAMIDE RECEPTOR-RELATED"/>
    <property type="match status" value="1"/>
</dbReference>
<dbReference type="GO" id="GO:0016020">
    <property type="term" value="C:membrane"/>
    <property type="evidence" value="ECO:0007669"/>
    <property type="project" value="UniProtKB-SubCell"/>
</dbReference>
<dbReference type="AlphaFoldDB" id="A0A8J1TBE2"/>
<proteinExistence type="predicted"/>
<dbReference type="SUPFAM" id="SSF81321">
    <property type="entry name" value="Family A G protein-coupled receptor-like"/>
    <property type="match status" value="1"/>
</dbReference>